<sequence length="606" mass="68832">MTMTRMTLHGSAVQAFYQSAWLGGRPKQERRTRDDNSSSHFQYDEASYHPHKQVLQGDSQCGWYLLRGCDTRICEYRIFMSVHGKTGHKSQIAKTPDSDEECESDDSFELSQLPQGAQDMELTELTEARNSPESSVSVRECYDNSRDLIVLKAQQFKCNCQHYQNGPCSQMFSTEEMANMKMDMAAYPYREQNMMLVGLIAAGIKVSDMTCNSKRKRQKKREHPITIYMHEGQQICISTFKCIFGISNPRLYRLRKHYADNGLIPIESAAGGSRSKNAVSFEDTQKLVQFIRNYAEDHALVLPGRVPGVCRNDVVLLPSSHTKTFVYNKYTDAMEGVGRVVGRARLKQHEFHLERVGEERTFYKSIVEEAKKICTSLGVTELSANAPFSQPVSMHYSFDFAQQVHLPSDPLQPELMYFLTPRKLWLFGVCCEGIPKQVNYLMDEAHCSTKGSNAVISYLDHFFEFHGHTKFSPDWGFGLLKQTFRRGKVSTVSCMETLVNESAVSNVAQVVGFTSAEPGVVYYRQRPTDTEESFRILSTAISTSSPPPLPPPGLDLRRQKYLYQKIRPFVPEEHQDTLCPAPDCDVVSLLFRDMLIIAHKLPASLE</sequence>
<protein>
    <submittedName>
        <fullName evidence="1 2">Uncharacterized protein</fullName>
    </submittedName>
</protein>
<dbReference type="OMA" id="NEMARWE"/>
<reference evidence="3" key="1">
    <citation type="submission" date="2012-12" db="EMBL/GenBank/DDBJ databases">
        <authorList>
            <person name="Hellsten U."/>
            <person name="Grimwood J."/>
            <person name="Chapman J.A."/>
            <person name="Shapiro H."/>
            <person name="Aerts A."/>
            <person name="Otillar R.P."/>
            <person name="Terry A.Y."/>
            <person name="Boore J.L."/>
            <person name="Simakov O."/>
            <person name="Marletaz F."/>
            <person name="Cho S.-J."/>
            <person name="Edsinger-Gonzales E."/>
            <person name="Havlak P."/>
            <person name="Kuo D.-H."/>
            <person name="Larsson T."/>
            <person name="Lv J."/>
            <person name="Arendt D."/>
            <person name="Savage R."/>
            <person name="Osoegawa K."/>
            <person name="de Jong P."/>
            <person name="Lindberg D.R."/>
            <person name="Seaver E.C."/>
            <person name="Weisblat D.A."/>
            <person name="Putnam N.H."/>
            <person name="Grigoriev I.V."/>
            <person name="Rokhsar D.S."/>
        </authorList>
    </citation>
    <scope>NUCLEOTIDE SEQUENCE</scope>
    <source>
        <strain evidence="3">I ESC-2004</strain>
    </source>
</reference>
<dbReference type="EnsemblMetazoa" id="CapteT205030">
    <property type="protein sequence ID" value="CapteP205030"/>
    <property type="gene ID" value="CapteG205030"/>
</dbReference>
<dbReference type="HOGENOM" id="CLU_025415_3_1_1"/>
<proteinExistence type="predicted"/>
<gene>
    <name evidence="1" type="ORF">CAPTEDRAFT_205030</name>
</gene>
<dbReference type="EMBL" id="AMQN01013338">
    <property type="status" value="NOT_ANNOTATED_CDS"/>
    <property type="molecule type" value="Genomic_DNA"/>
</dbReference>
<reference evidence="2" key="3">
    <citation type="submission" date="2015-06" db="UniProtKB">
        <authorList>
            <consortium name="EnsemblMetazoa"/>
        </authorList>
    </citation>
    <scope>IDENTIFICATION</scope>
</reference>
<evidence type="ECO:0000313" key="2">
    <source>
        <dbReference type="EnsemblMetazoa" id="CapteP205030"/>
    </source>
</evidence>
<reference evidence="1 3" key="2">
    <citation type="journal article" date="2013" name="Nature">
        <title>Insights into bilaterian evolution from three spiralian genomes.</title>
        <authorList>
            <person name="Simakov O."/>
            <person name="Marletaz F."/>
            <person name="Cho S.J."/>
            <person name="Edsinger-Gonzales E."/>
            <person name="Havlak P."/>
            <person name="Hellsten U."/>
            <person name="Kuo D.H."/>
            <person name="Larsson T."/>
            <person name="Lv J."/>
            <person name="Arendt D."/>
            <person name="Savage R."/>
            <person name="Osoegawa K."/>
            <person name="de Jong P."/>
            <person name="Grimwood J."/>
            <person name="Chapman J.A."/>
            <person name="Shapiro H."/>
            <person name="Aerts A."/>
            <person name="Otillar R.P."/>
            <person name="Terry A.Y."/>
            <person name="Boore J.L."/>
            <person name="Grigoriev I.V."/>
            <person name="Lindberg D.R."/>
            <person name="Seaver E.C."/>
            <person name="Weisblat D.A."/>
            <person name="Putnam N.H."/>
            <person name="Rokhsar D.S."/>
        </authorList>
    </citation>
    <scope>NUCLEOTIDE SEQUENCE</scope>
    <source>
        <strain evidence="1 3">I ESC-2004</strain>
    </source>
</reference>
<accession>R7TF79</accession>
<dbReference type="EMBL" id="KB310136">
    <property type="protein sequence ID" value="ELT92413.1"/>
    <property type="molecule type" value="Genomic_DNA"/>
</dbReference>
<name>R7TF79_CAPTE</name>
<organism evidence="1">
    <name type="scientific">Capitella teleta</name>
    <name type="common">Polychaete worm</name>
    <dbReference type="NCBI Taxonomy" id="283909"/>
    <lineage>
        <taxon>Eukaryota</taxon>
        <taxon>Metazoa</taxon>
        <taxon>Spiralia</taxon>
        <taxon>Lophotrochozoa</taxon>
        <taxon>Annelida</taxon>
        <taxon>Polychaeta</taxon>
        <taxon>Sedentaria</taxon>
        <taxon>Scolecida</taxon>
        <taxon>Capitellidae</taxon>
        <taxon>Capitella</taxon>
    </lineage>
</organism>
<dbReference type="PANTHER" id="PTHR34415:SF1">
    <property type="entry name" value="INTEGRASE CATALYTIC DOMAIN-CONTAINING PROTEIN"/>
    <property type="match status" value="1"/>
</dbReference>
<dbReference type="PANTHER" id="PTHR34415">
    <property type="entry name" value="INTEGRASE CATALYTIC DOMAIN-CONTAINING PROTEIN"/>
    <property type="match status" value="1"/>
</dbReference>
<keyword evidence="3" id="KW-1185">Reference proteome</keyword>
<evidence type="ECO:0000313" key="1">
    <source>
        <dbReference type="EMBL" id="ELT92413.1"/>
    </source>
</evidence>
<dbReference type="Proteomes" id="UP000014760">
    <property type="component" value="Unassembled WGS sequence"/>
</dbReference>
<evidence type="ECO:0000313" key="3">
    <source>
        <dbReference type="Proteomes" id="UP000014760"/>
    </source>
</evidence>
<dbReference type="AlphaFoldDB" id="R7TF79"/>
<dbReference type="OrthoDB" id="5980730at2759"/>